<dbReference type="PANTHER" id="PTHR45772">
    <property type="entry name" value="CONSERVED COMPONENT OF ABC TRANSPORTER FOR NATURAL AMINO ACIDS-RELATED"/>
    <property type="match status" value="1"/>
</dbReference>
<dbReference type="Proteomes" id="UP000433577">
    <property type="component" value="Chromosome 3"/>
</dbReference>
<dbReference type="InterPro" id="IPR027417">
    <property type="entry name" value="P-loop_NTPase"/>
</dbReference>
<dbReference type="Pfam" id="PF00005">
    <property type="entry name" value="ABC_tran"/>
    <property type="match status" value="1"/>
</dbReference>
<evidence type="ECO:0000256" key="2">
    <source>
        <dbReference type="ARBA" id="ARBA00022475"/>
    </source>
</evidence>
<dbReference type="EMBL" id="CP046915">
    <property type="protein sequence ID" value="QGZ65277.1"/>
    <property type="molecule type" value="Genomic_DNA"/>
</dbReference>
<dbReference type="KEGG" id="pacs:FAZ98_26260"/>
<protein>
    <submittedName>
        <fullName evidence="7">ATP-binding cassette domain-containing protein</fullName>
    </submittedName>
</protein>
<dbReference type="InterPro" id="IPR051120">
    <property type="entry name" value="ABC_AA/LPS_Transport"/>
</dbReference>
<keyword evidence="8" id="KW-1185">Reference proteome</keyword>
<evidence type="ECO:0000256" key="4">
    <source>
        <dbReference type="ARBA" id="ARBA00022741"/>
    </source>
</evidence>
<organism evidence="7 8">
    <name type="scientific">Paraburkholderia acidisoli</name>
    <dbReference type="NCBI Taxonomy" id="2571748"/>
    <lineage>
        <taxon>Bacteria</taxon>
        <taxon>Pseudomonadati</taxon>
        <taxon>Pseudomonadota</taxon>
        <taxon>Betaproteobacteria</taxon>
        <taxon>Burkholderiales</taxon>
        <taxon>Burkholderiaceae</taxon>
        <taxon>Paraburkholderia</taxon>
    </lineage>
</organism>
<dbReference type="GO" id="GO:0016887">
    <property type="term" value="F:ATP hydrolysis activity"/>
    <property type="evidence" value="ECO:0007669"/>
    <property type="project" value="InterPro"/>
</dbReference>
<gene>
    <name evidence="7" type="ORF">FAZ98_26260</name>
</gene>
<dbReference type="OrthoDB" id="9781337at2"/>
<dbReference type="InterPro" id="IPR032823">
    <property type="entry name" value="BCA_ABC_TP_C"/>
</dbReference>
<name>A0A7Z2GNX9_9BURK</name>
<evidence type="ECO:0000259" key="6">
    <source>
        <dbReference type="PROSITE" id="PS50893"/>
    </source>
</evidence>
<evidence type="ECO:0000313" key="7">
    <source>
        <dbReference type="EMBL" id="QGZ65277.1"/>
    </source>
</evidence>
<dbReference type="SUPFAM" id="SSF52540">
    <property type="entry name" value="P-loop containing nucleoside triphosphate hydrolases"/>
    <property type="match status" value="1"/>
</dbReference>
<evidence type="ECO:0000256" key="3">
    <source>
        <dbReference type="ARBA" id="ARBA00022519"/>
    </source>
</evidence>
<keyword evidence="2" id="KW-1003">Cell membrane</keyword>
<evidence type="ECO:0000256" key="1">
    <source>
        <dbReference type="ARBA" id="ARBA00022448"/>
    </source>
</evidence>
<dbReference type="InterPro" id="IPR003439">
    <property type="entry name" value="ABC_transporter-like_ATP-bd"/>
</dbReference>
<dbReference type="CDD" id="cd03219">
    <property type="entry name" value="ABC_Mj1267_LivG_branched"/>
    <property type="match status" value="1"/>
</dbReference>
<reference evidence="7 8" key="1">
    <citation type="submission" date="2019-12" db="EMBL/GenBank/DDBJ databases">
        <title>Paraburkholderia acidiphila 7Q-K02 sp. nov and Paraburkholderia acidisoli DHF22 sp. nov., two strains isolated from forest soil.</title>
        <authorList>
            <person name="Gao Z."/>
            <person name="Qiu L."/>
        </authorList>
    </citation>
    <scope>NUCLEOTIDE SEQUENCE [LARGE SCALE GENOMIC DNA]</scope>
    <source>
        <strain evidence="7 8">DHF22</strain>
    </source>
</reference>
<evidence type="ECO:0000256" key="5">
    <source>
        <dbReference type="ARBA" id="ARBA00022840"/>
    </source>
</evidence>
<keyword evidence="4" id="KW-0547">Nucleotide-binding</keyword>
<dbReference type="Pfam" id="PF12399">
    <property type="entry name" value="BCA_ABC_TP_C"/>
    <property type="match status" value="1"/>
</dbReference>
<dbReference type="GO" id="GO:0005524">
    <property type="term" value="F:ATP binding"/>
    <property type="evidence" value="ECO:0007669"/>
    <property type="project" value="UniProtKB-KW"/>
</dbReference>
<dbReference type="AlphaFoldDB" id="A0A7Z2GNX9"/>
<dbReference type="PROSITE" id="PS50893">
    <property type="entry name" value="ABC_TRANSPORTER_2"/>
    <property type="match status" value="1"/>
</dbReference>
<dbReference type="InterPro" id="IPR003593">
    <property type="entry name" value="AAA+_ATPase"/>
</dbReference>
<evidence type="ECO:0000313" key="8">
    <source>
        <dbReference type="Proteomes" id="UP000433577"/>
    </source>
</evidence>
<keyword evidence="3" id="KW-0472">Membrane</keyword>
<dbReference type="Gene3D" id="3.40.50.300">
    <property type="entry name" value="P-loop containing nucleotide triphosphate hydrolases"/>
    <property type="match status" value="1"/>
</dbReference>
<dbReference type="PANTHER" id="PTHR45772:SF8">
    <property type="entry name" value="HIGH-AFFINITY BRANCHED-CHAIN AMINO ACID TRANSPORT ATP-BINDING PROTEIN"/>
    <property type="match status" value="1"/>
</dbReference>
<keyword evidence="1" id="KW-0813">Transport</keyword>
<accession>A0A7Z2GNX9</accession>
<dbReference type="RefSeq" id="WP_158955551.1">
    <property type="nucleotide sequence ID" value="NZ_CP046915.1"/>
</dbReference>
<dbReference type="GO" id="GO:0005886">
    <property type="term" value="C:plasma membrane"/>
    <property type="evidence" value="ECO:0007669"/>
    <property type="project" value="TreeGrafter"/>
</dbReference>
<dbReference type="SMART" id="SM00382">
    <property type="entry name" value="AAA"/>
    <property type="match status" value="1"/>
</dbReference>
<sequence>MSDILLQTQGLGVSFGGVHAVGRVDFALARGEVRCLIGPNGAGKSTFFKMLSGQIRPTRGSVAFKGHSLDGLDAWQVARLGIGIKTQVPSVFEGLSVIENLSLAAAQRSGLRTKDAIDAVTRDTLAEIELGAIAGRAVNTLAHGQRQWVELGMILASRPELVLLDEPAAGMTYREVRRTAELIAAINRHSTVVVVEHDMAFIRLIAQRITVFNQGEILAEGSFDEIMAHEAVRAAYLGKQGDTHA</sequence>
<keyword evidence="5 7" id="KW-0067">ATP-binding</keyword>
<keyword evidence="3" id="KW-0997">Cell inner membrane</keyword>
<feature type="domain" description="ABC transporter" evidence="6">
    <location>
        <begin position="6"/>
        <end position="239"/>
    </location>
</feature>
<proteinExistence type="predicted"/>